<feature type="region of interest" description="Disordered" evidence="1">
    <location>
        <begin position="1"/>
        <end position="58"/>
    </location>
</feature>
<dbReference type="EMBL" id="CP001825">
    <property type="protein sequence ID" value="ACZ42689.1"/>
    <property type="molecule type" value="Genomic_DNA"/>
</dbReference>
<evidence type="ECO:0000313" key="2">
    <source>
        <dbReference type="EMBL" id="ACZ41441.1"/>
    </source>
</evidence>
<dbReference type="KEGG" id="ttr:Tter_0522"/>
<dbReference type="Proteomes" id="UP000000323">
    <property type="component" value="Chromosome 1"/>
</dbReference>
<evidence type="ECO:0000256" key="1">
    <source>
        <dbReference type="SAM" id="MobiDB-lite"/>
    </source>
</evidence>
<proteinExistence type="predicted"/>
<dbReference type="KEGG" id="ttr:Tter_1783"/>
<organism evidence="3 4">
    <name type="scientific">Thermobaculum terrenum (strain ATCC BAA-798 / CCMEE 7001 / YNP1)</name>
    <dbReference type="NCBI Taxonomy" id="525904"/>
    <lineage>
        <taxon>Bacteria</taxon>
        <taxon>Bacillati</taxon>
        <taxon>Chloroflexota</taxon>
        <taxon>Chloroflexia</taxon>
        <taxon>Candidatus Thermobaculales</taxon>
        <taxon>Candidatus Thermobaculaceae</taxon>
        <taxon>Thermobaculum</taxon>
    </lineage>
</organism>
<protein>
    <submittedName>
        <fullName evidence="3">Uncharacterized protein</fullName>
    </submittedName>
</protein>
<dbReference type="EMBL" id="CP001825">
    <property type="protein sequence ID" value="ACZ41441.1"/>
    <property type="molecule type" value="Genomic_DNA"/>
</dbReference>
<reference evidence="4" key="1">
    <citation type="journal article" date="2010" name="Stand. Genomic Sci.">
        <title>Complete genome sequence of 'Thermobaculum terrenum' type strain (YNP1).</title>
        <authorList>
            <person name="Kiss H."/>
            <person name="Cleland D."/>
            <person name="Lapidus A."/>
            <person name="Lucas S."/>
            <person name="Glavina Del Rio T."/>
            <person name="Nolan M."/>
            <person name="Tice H."/>
            <person name="Han C."/>
            <person name="Goodwin L."/>
            <person name="Pitluck S."/>
            <person name="Liolios K."/>
            <person name="Ivanova N."/>
            <person name="Mavromatis K."/>
            <person name="Ovchinnikova G."/>
            <person name="Pati A."/>
            <person name="Chen A."/>
            <person name="Palaniappan K."/>
            <person name="Land M."/>
            <person name="Hauser L."/>
            <person name="Chang Y."/>
            <person name="Jeffries C."/>
            <person name="Lu M."/>
            <person name="Brettin T."/>
            <person name="Detter J."/>
            <person name="Goker M."/>
            <person name="Tindall B."/>
            <person name="Beck B."/>
            <person name="McDermott T."/>
            <person name="Woyke T."/>
            <person name="Bristow J."/>
            <person name="Eisen J."/>
            <person name="Markowitz V."/>
            <person name="Hugenholtz P."/>
            <person name="Kyrpides N."/>
            <person name="Klenk H."/>
            <person name="Cheng J."/>
        </authorList>
    </citation>
    <scope>NUCLEOTIDE SEQUENCE [LARGE SCALE GENOMIC DNA]</scope>
    <source>
        <strain evidence="4">ATCC BAA-798 / YNP1</strain>
    </source>
</reference>
<name>D1CD24_THET1</name>
<sequence>MRGPEDPAGAIRAVGGAGQMPGSGHSRGQLGPGRDDGLEGGVEASGWQAELAGHESCY</sequence>
<gene>
    <name evidence="2" type="ordered locus">Tter_0522</name>
    <name evidence="3" type="ordered locus">Tter_1783</name>
</gene>
<evidence type="ECO:0000313" key="3">
    <source>
        <dbReference type="EMBL" id="ACZ42689.1"/>
    </source>
</evidence>
<accession>D1CD24</accession>
<evidence type="ECO:0000313" key="4">
    <source>
        <dbReference type="Proteomes" id="UP000000323"/>
    </source>
</evidence>
<dbReference type="HOGENOM" id="CLU_2977828_0_0_0"/>
<keyword evidence="4" id="KW-1185">Reference proteome</keyword>
<dbReference type="AlphaFoldDB" id="D1CD24"/>